<keyword evidence="2" id="KW-1185">Reference proteome</keyword>
<sequence>MRSLLITAQGYYSVQWLHVPLSYYNYGRGTMSRTATSSSKLAIIPMAFLKLARRPRNGTTTWVVVFSRGKNCQWSSW</sequence>
<dbReference type="AlphaFoldDB" id="A0A1D1V5W5"/>
<gene>
    <name evidence="1" type="primary">RvY_05761-1</name>
    <name evidence="1" type="synonym">RvY_05761.1</name>
    <name evidence="1" type="ORF">RvY_05761</name>
</gene>
<name>A0A1D1V5W5_RAMVA</name>
<organism evidence="1 2">
    <name type="scientific">Ramazzottius varieornatus</name>
    <name type="common">Water bear</name>
    <name type="synonym">Tardigrade</name>
    <dbReference type="NCBI Taxonomy" id="947166"/>
    <lineage>
        <taxon>Eukaryota</taxon>
        <taxon>Metazoa</taxon>
        <taxon>Ecdysozoa</taxon>
        <taxon>Tardigrada</taxon>
        <taxon>Eutardigrada</taxon>
        <taxon>Parachela</taxon>
        <taxon>Hypsibioidea</taxon>
        <taxon>Ramazzottiidae</taxon>
        <taxon>Ramazzottius</taxon>
    </lineage>
</organism>
<accession>A0A1D1V5W5</accession>
<dbReference type="Proteomes" id="UP000186922">
    <property type="component" value="Unassembled WGS sequence"/>
</dbReference>
<proteinExistence type="predicted"/>
<evidence type="ECO:0000313" key="2">
    <source>
        <dbReference type="Proteomes" id="UP000186922"/>
    </source>
</evidence>
<reference evidence="1 2" key="1">
    <citation type="journal article" date="2016" name="Nat. Commun.">
        <title>Extremotolerant tardigrade genome and improved radiotolerance of human cultured cells by tardigrade-unique protein.</title>
        <authorList>
            <person name="Hashimoto T."/>
            <person name="Horikawa D.D."/>
            <person name="Saito Y."/>
            <person name="Kuwahara H."/>
            <person name="Kozuka-Hata H."/>
            <person name="Shin-I T."/>
            <person name="Minakuchi Y."/>
            <person name="Ohishi K."/>
            <person name="Motoyama A."/>
            <person name="Aizu T."/>
            <person name="Enomoto A."/>
            <person name="Kondo K."/>
            <person name="Tanaka S."/>
            <person name="Hara Y."/>
            <person name="Koshikawa S."/>
            <person name="Sagara H."/>
            <person name="Miura T."/>
            <person name="Yokobori S."/>
            <person name="Miyagawa K."/>
            <person name="Suzuki Y."/>
            <person name="Kubo T."/>
            <person name="Oyama M."/>
            <person name="Kohara Y."/>
            <person name="Fujiyama A."/>
            <person name="Arakawa K."/>
            <person name="Katayama T."/>
            <person name="Toyoda A."/>
            <person name="Kunieda T."/>
        </authorList>
    </citation>
    <scope>NUCLEOTIDE SEQUENCE [LARGE SCALE GENOMIC DNA]</scope>
    <source>
        <strain evidence="1 2">YOKOZUNA-1</strain>
    </source>
</reference>
<protein>
    <submittedName>
        <fullName evidence="1">Uncharacterized protein</fullName>
    </submittedName>
</protein>
<evidence type="ECO:0000313" key="1">
    <source>
        <dbReference type="EMBL" id="GAU93898.1"/>
    </source>
</evidence>
<dbReference type="EMBL" id="BDGG01000002">
    <property type="protein sequence ID" value="GAU93898.1"/>
    <property type="molecule type" value="Genomic_DNA"/>
</dbReference>
<comment type="caution">
    <text evidence="1">The sequence shown here is derived from an EMBL/GenBank/DDBJ whole genome shotgun (WGS) entry which is preliminary data.</text>
</comment>